<dbReference type="Gene3D" id="3.40.33.10">
    <property type="entry name" value="CAP"/>
    <property type="match status" value="1"/>
</dbReference>
<name>A0AAD5TBY0_9FUNG</name>
<dbReference type="InterPro" id="IPR014044">
    <property type="entry name" value="CAP_dom"/>
</dbReference>
<dbReference type="EMBL" id="JADGJH010000038">
    <property type="protein sequence ID" value="KAJ3141350.1"/>
    <property type="molecule type" value="Genomic_DNA"/>
</dbReference>
<reference evidence="2" key="1">
    <citation type="submission" date="2020-05" db="EMBL/GenBank/DDBJ databases">
        <title>Phylogenomic resolution of chytrid fungi.</title>
        <authorList>
            <person name="Stajich J.E."/>
            <person name="Amses K."/>
            <person name="Simmons R."/>
            <person name="Seto K."/>
            <person name="Myers J."/>
            <person name="Bonds A."/>
            <person name="Quandt C.A."/>
            <person name="Barry K."/>
            <person name="Liu P."/>
            <person name="Grigoriev I."/>
            <person name="Longcore J.E."/>
            <person name="James T.Y."/>
        </authorList>
    </citation>
    <scope>NUCLEOTIDE SEQUENCE</scope>
    <source>
        <strain evidence="2">JEL0513</strain>
    </source>
</reference>
<protein>
    <recommendedName>
        <fullName evidence="1">SCP domain-containing protein</fullName>
    </recommendedName>
</protein>
<evidence type="ECO:0000259" key="1">
    <source>
        <dbReference type="Pfam" id="PF00188"/>
    </source>
</evidence>
<organism evidence="2 3">
    <name type="scientific">Physocladia obscura</name>
    <dbReference type="NCBI Taxonomy" id="109957"/>
    <lineage>
        <taxon>Eukaryota</taxon>
        <taxon>Fungi</taxon>
        <taxon>Fungi incertae sedis</taxon>
        <taxon>Chytridiomycota</taxon>
        <taxon>Chytridiomycota incertae sedis</taxon>
        <taxon>Chytridiomycetes</taxon>
        <taxon>Chytridiales</taxon>
        <taxon>Chytriomycetaceae</taxon>
        <taxon>Physocladia</taxon>
    </lineage>
</organism>
<comment type="caution">
    <text evidence="2">The sequence shown here is derived from an EMBL/GenBank/DDBJ whole genome shotgun (WGS) entry which is preliminary data.</text>
</comment>
<keyword evidence="3" id="KW-1185">Reference proteome</keyword>
<sequence>MDLPTFNNMNKNLTSFNCTDGTNQLVPPIVVCITKVVFENTTGAAFNGTTGASIPLPGAGSSNRPDGAGGLVIRSSTTTILIRTATATSNHTDATITAGNGTLSVNVNGTTIADGNSTTSVITLQTTQEVIVAPSPSPIVIIQTTSAPAPSPSPTEPPVDSDAGGLPFYDDAYEYAPCDADGTLDACKGWYAETDNPPSYYNWTQYTLEVQCLTYINYARQHYNPGVWDLAWDPWLAEYAAYSSAYSAYYGCWDCHTYSGSGYSWGQNLFLDETDCASAYFGWVTNEAAGNDPANPDEGHFTNIVGFAATYVTVGCANGYQNDRWAVVCNFGLVVLSDQTGLVPIFSP</sequence>
<dbReference type="AlphaFoldDB" id="A0AAD5TBY0"/>
<dbReference type="Pfam" id="PF00188">
    <property type="entry name" value="CAP"/>
    <property type="match status" value="1"/>
</dbReference>
<feature type="domain" description="SCP" evidence="1">
    <location>
        <begin position="214"/>
        <end position="331"/>
    </location>
</feature>
<dbReference type="InterPro" id="IPR035940">
    <property type="entry name" value="CAP_sf"/>
</dbReference>
<gene>
    <name evidence="2" type="ORF">HK100_007962</name>
</gene>
<dbReference type="SUPFAM" id="SSF55797">
    <property type="entry name" value="PR-1-like"/>
    <property type="match status" value="1"/>
</dbReference>
<proteinExistence type="predicted"/>
<evidence type="ECO:0000313" key="3">
    <source>
        <dbReference type="Proteomes" id="UP001211907"/>
    </source>
</evidence>
<evidence type="ECO:0000313" key="2">
    <source>
        <dbReference type="EMBL" id="KAJ3141350.1"/>
    </source>
</evidence>
<dbReference type="Proteomes" id="UP001211907">
    <property type="component" value="Unassembled WGS sequence"/>
</dbReference>
<accession>A0AAD5TBY0</accession>